<name>G5AAW1_PHYSP</name>
<reference evidence="2 3" key="1">
    <citation type="journal article" date="2006" name="Science">
        <title>Phytophthora genome sequences uncover evolutionary origins and mechanisms of pathogenesis.</title>
        <authorList>
            <person name="Tyler B.M."/>
            <person name="Tripathy S."/>
            <person name="Zhang X."/>
            <person name="Dehal P."/>
            <person name="Jiang R.H."/>
            <person name="Aerts A."/>
            <person name="Arredondo F.D."/>
            <person name="Baxter L."/>
            <person name="Bensasson D."/>
            <person name="Beynon J.L."/>
            <person name="Chapman J."/>
            <person name="Damasceno C.M."/>
            <person name="Dorrance A.E."/>
            <person name="Dou D."/>
            <person name="Dickerman A.W."/>
            <person name="Dubchak I.L."/>
            <person name="Garbelotto M."/>
            <person name="Gijzen M."/>
            <person name="Gordon S.G."/>
            <person name="Govers F."/>
            <person name="Grunwald N.J."/>
            <person name="Huang W."/>
            <person name="Ivors K.L."/>
            <person name="Jones R.W."/>
            <person name="Kamoun S."/>
            <person name="Krampis K."/>
            <person name="Lamour K.H."/>
            <person name="Lee M.K."/>
            <person name="McDonald W.H."/>
            <person name="Medina M."/>
            <person name="Meijer H.J."/>
            <person name="Nordberg E.K."/>
            <person name="Maclean D.J."/>
            <person name="Ospina-Giraldo M.D."/>
            <person name="Morris P.F."/>
            <person name="Phuntumart V."/>
            <person name="Putnam N.H."/>
            <person name="Rash S."/>
            <person name="Rose J.K."/>
            <person name="Sakihama Y."/>
            <person name="Salamov A.A."/>
            <person name="Savidor A."/>
            <person name="Scheuring C.F."/>
            <person name="Smith B.M."/>
            <person name="Sobral B.W."/>
            <person name="Terry A."/>
            <person name="Torto-Alalibo T.A."/>
            <person name="Win J."/>
            <person name="Xu Z."/>
            <person name="Zhang H."/>
            <person name="Grigoriev I.V."/>
            <person name="Rokhsar D.S."/>
            <person name="Boore J.L."/>
        </authorList>
    </citation>
    <scope>NUCLEOTIDE SEQUENCE [LARGE SCALE GENOMIC DNA]</scope>
    <source>
        <strain evidence="2 3">P6497</strain>
    </source>
</reference>
<feature type="domain" description="Complex 1 LYR protein" evidence="1">
    <location>
        <begin position="3"/>
        <end position="51"/>
    </location>
</feature>
<evidence type="ECO:0000313" key="3">
    <source>
        <dbReference type="Proteomes" id="UP000002640"/>
    </source>
</evidence>
<dbReference type="SMR" id="G5AAW1"/>
<dbReference type="CDD" id="cd20251">
    <property type="entry name" value="Complex1_LYR_SF"/>
    <property type="match status" value="1"/>
</dbReference>
<sequence length="72" mass="8517">ISCVQAAGKMPTRDRTNYVRRRLRHEFDEAREETNPERILFLLRLAETQLETVEVQAQHLTSTFSSPDYHRT</sequence>
<evidence type="ECO:0000313" key="2">
    <source>
        <dbReference type="EMBL" id="EGZ07740.1"/>
    </source>
</evidence>
<feature type="non-terminal residue" evidence="2">
    <location>
        <position position="1"/>
    </location>
</feature>
<dbReference type="RefSeq" id="XP_009537306.1">
    <property type="nucleotide sequence ID" value="XM_009539011.1"/>
</dbReference>
<dbReference type="InParanoid" id="G5AAW1"/>
<accession>G5AAW1</accession>
<dbReference type="GeneID" id="20661290"/>
<dbReference type="InterPro" id="IPR008011">
    <property type="entry name" value="Complex1_LYR_dom"/>
</dbReference>
<proteinExistence type="predicted"/>
<gene>
    <name evidence="2" type="ORF">PHYSODRAFT_528838</name>
</gene>
<dbReference type="AlphaFoldDB" id="G5AAW1"/>
<organism evidence="2 3">
    <name type="scientific">Phytophthora sojae (strain P6497)</name>
    <name type="common">Soybean stem and root rot agent</name>
    <name type="synonym">Phytophthora megasperma f. sp. glycines</name>
    <dbReference type="NCBI Taxonomy" id="1094619"/>
    <lineage>
        <taxon>Eukaryota</taxon>
        <taxon>Sar</taxon>
        <taxon>Stramenopiles</taxon>
        <taxon>Oomycota</taxon>
        <taxon>Peronosporomycetes</taxon>
        <taxon>Peronosporales</taxon>
        <taxon>Peronosporaceae</taxon>
        <taxon>Phytophthora</taxon>
    </lineage>
</organism>
<dbReference type="KEGG" id="psoj:PHYSODRAFT_528838"/>
<protein>
    <recommendedName>
        <fullName evidence="1">Complex 1 LYR protein domain-containing protein</fullName>
    </recommendedName>
</protein>
<dbReference type="OMA" id="EYEKYRH"/>
<keyword evidence="3" id="KW-1185">Reference proteome</keyword>
<dbReference type="Proteomes" id="UP000002640">
    <property type="component" value="Unassembled WGS sequence"/>
</dbReference>
<evidence type="ECO:0000259" key="1">
    <source>
        <dbReference type="Pfam" id="PF05347"/>
    </source>
</evidence>
<dbReference type="Pfam" id="PF05347">
    <property type="entry name" value="Complex1_LYR"/>
    <property type="match status" value="1"/>
</dbReference>
<dbReference type="EMBL" id="JH159162">
    <property type="protein sequence ID" value="EGZ07740.1"/>
    <property type="molecule type" value="Genomic_DNA"/>
</dbReference>